<evidence type="ECO:0000256" key="3">
    <source>
        <dbReference type="ARBA" id="ARBA00023125"/>
    </source>
</evidence>
<dbReference type="PANTHER" id="PTHR30537">
    <property type="entry name" value="HTH-TYPE TRANSCRIPTIONAL REGULATOR"/>
    <property type="match status" value="1"/>
</dbReference>
<dbReference type="InterPro" id="IPR036390">
    <property type="entry name" value="WH_DNA-bd_sf"/>
</dbReference>
<dbReference type="Gene3D" id="1.10.10.10">
    <property type="entry name" value="Winged helix-like DNA-binding domain superfamily/Winged helix DNA-binding domain"/>
    <property type="match status" value="1"/>
</dbReference>
<dbReference type="PROSITE" id="PS50931">
    <property type="entry name" value="HTH_LYSR"/>
    <property type="match status" value="1"/>
</dbReference>
<keyword evidence="4" id="KW-0804">Transcription</keyword>
<accession>A0A2I7N7M7</accession>
<proteinExistence type="inferred from homology"/>
<dbReference type="Proteomes" id="UP000236655">
    <property type="component" value="Chromosome"/>
</dbReference>
<protein>
    <recommendedName>
        <fullName evidence="5">HTH lysR-type domain-containing protein</fullName>
    </recommendedName>
</protein>
<dbReference type="InterPro" id="IPR005119">
    <property type="entry name" value="LysR_subst-bd"/>
</dbReference>
<keyword evidence="7" id="KW-1185">Reference proteome</keyword>
<dbReference type="SUPFAM" id="SSF53850">
    <property type="entry name" value="Periplasmic binding protein-like II"/>
    <property type="match status" value="1"/>
</dbReference>
<dbReference type="PANTHER" id="PTHR30537:SF5">
    <property type="entry name" value="HTH-TYPE TRANSCRIPTIONAL ACTIVATOR TTDR-RELATED"/>
    <property type="match status" value="1"/>
</dbReference>
<dbReference type="Pfam" id="PF03466">
    <property type="entry name" value="LysR_substrate"/>
    <property type="match status" value="1"/>
</dbReference>
<dbReference type="InterPro" id="IPR058163">
    <property type="entry name" value="LysR-type_TF_proteobact-type"/>
</dbReference>
<feature type="domain" description="HTH lysR-type" evidence="5">
    <location>
        <begin position="1"/>
        <end position="62"/>
    </location>
</feature>
<dbReference type="GO" id="GO:0003700">
    <property type="term" value="F:DNA-binding transcription factor activity"/>
    <property type="evidence" value="ECO:0007669"/>
    <property type="project" value="InterPro"/>
</dbReference>
<dbReference type="SUPFAM" id="SSF46785">
    <property type="entry name" value="Winged helix' DNA-binding domain"/>
    <property type="match status" value="1"/>
</dbReference>
<organism evidence="6 7">
    <name type="scientific">Aquella oligotrophica</name>
    <dbReference type="NCBI Taxonomy" id="2067065"/>
    <lineage>
        <taxon>Bacteria</taxon>
        <taxon>Pseudomonadati</taxon>
        <taxon>Pseudomonadota</taxon>
        <taxon>Betaproteobacteria</taxon>
        <taxon>Neisseriales</taxon>
        <taxon>Neisseriaceae</taxon>
        <taxon>Aquella</taxon>
    </lineage>
</organism>
<dbReference type="Gene3D" id="3.40.190.290">
    <property type="match status" value="1"/>
</dbReference>
<dbReference type="InterPro" id="IPR036388">
    <property type="entry name" value="WH-like_DNA-bd_sf"/>
</dbReference>
<dbReference type="GO" id="GO:0003677">
    <property type="term" value="F:DNA binding"/>
    <property type="evidence" value="ECO:0007669"/>
    <property type="project" value="UniProtKB-KW"/>
</dbReference>
<evidence type="ECO:0000256" key="4">
    <source>
        <dbReference type="ARBA" id="ARBA00023163"/>
    </source>
</evidence>
<evidence type="ECO:0000313" key="7">
    <source>
        <dbReference type="Proteomes" id="UP000236655"/>
    </source>
</evidence>
<keyword evidence="2" id="KW-0805">Transcription regulation</keyword>
<dbReference type="Pfam" id="PF00126">
    <property type="entry name" value="HTH_1"/>
    <property type="match status" value="1"/>
</dbReference>
<evidence type="ECO:0000313" key="6">
    <source>
        <dbReference type="EMBL" id="AUR52471.1"/>
    </source>
</evidence>
<dbReference type="EMBL" id="CP024847">
    <property type="protein sequence ID" value="AUR52471.1"/>
    <property type="molecule type" value="Genomic_DNA"/>
</dbReference>
<evidence type="ECO:0000256" key="1">
    <source>
        <dbReference type="ARBA" id="ARBA00009437"/>
    </source>
</evidence>
<name>A0A2I7N7M7_9NEIS</name>
<dbReference type="InterPro" id="IPR000847">
    <property type="entry name" value="LysR_HTH_N"/>
</dbReference>
<sequence>MEIKNLYSNAQTFCRLIEIGSFSGVANKYGISQSTVSRRISILEEDLGTLLLKRNTRSFEVTEAGKKFYDLFISQEETLKETVKQFRNQQENEPYTIRISLPMGVIHSIISPQIPKYLHSHPNITILAFYQNREVDLVKENFDFAILRHIPQHTTLRIRKLYKCQFNLYCTPKYIEKHSEPRNLDELSGHLLVGAVMENNMEQPVIDVTTPDGKRILWRHQPRLMLNNSEPSLRMAKQNDVIIGGTDHMYHDELKKRELIKIMPNYKFATFDYYLVRLDNEQNPHVKEFIKFIENCFTEITEN</sequence>
<reference evidence="7" key="1">
    <citation type="submission" date="2017-11" db="EMBL/GenBank/DDBJ databases">
        <authorList>
            <person name="Chan K.G."/>
            <person name="Lee L.S."/>
        </authorList>
    </citation>
    <scope>NUCLEOTIDE SEQUENCE [LARGE SCALE GENOMIC DNA]</scope>
    <source>
        <strain evidence="7">DSM 100970</strain>
    </source>
</reference>
<dbReference type="KEGG" id="nba:CUN60_09230"/>
<dbReference type="RefSeq" id="WP_102951764.1">
    <property type="nucleotide sequence ID" value="NZ_CP024847.1"/>
</dbReference>
<comment type="similarity">
    <text evidence="1">Belongs to the LysR transcriptional regulatory family.</text>
</comment>
<dbReference type="OrthoDB" id="9178040at2"/>
<evidence type="ECO:0000259" key="5">
    <source>
        <dbReference type="PROSITE" id="PS50931"/>
    </source>
</evidence>
<dbReference type="AlphaFoldDB" id="A0A2I7N7M7"/>
<gene>
    <name evidence="6" type="ORF">CUN60_09230</name>
</gene>
<evidence type="ECO:0000256" key="2">
    <source>
        <dbReference type="ARBA" id="ARBA00023015"/>
    </source>
</evidence>
<keyword evidence="3" id="KW-0238">DNA-binding</keyword>